<dbReference type="Pfam" id="PF02518">
    <property type="entry name" value="HATPase_c"/>
    <property type="match status" value="1"/>
</dbReference>
<proteinExistence type="predicted"/>
<evidence type="ECO:0000313" key="9">
    <source>
        <dbReference type="EMBL" id="SQI38509.1"/>
    </source>
</evidence>
<dbReference type="Gene3D" id="3.30.565.10">
    <property type="entry name" value="Histidine kinase-like ATPase, C-terminal domain"/>
    <property type="match status" value="1"/>
</dbReference>
<dbReference type="InterPro" id="IPR005467">
    <property type="entry name" value="His_kinase_dom"/>
</dbReference>
<sequence length="503" mass="56277">MKAGRPFYLFIFITLLLIGLIGSFGFRILNQEQTVNDYQAEQLAKSRVAQTQGFILQQLDHKQVRLSAMLSYLSQDPDALRLLIAQDSDIESIFILKAGKLVFPDAHGPISQKESRFIESLTPVLQDPSQLIGKQHISDDSTPTAGWYLMQESGHPLLLYWQKNGEDTVGIKLSYAKLLADTVANVDINYTPDSITISDSGQLLYQYAPEGKIDRQAQPTYGQALPYPLHNWRVDYYASVEDRSALLYAGMALIVLLIAIVIVVAFLLYREFNRATQLARRQVDFVGQVSHELKTPLTNITLYAEMLKEMAQEEESASVHYLDVIVSESQRLSRLIQNVLTFTKAPKISRQEIHVGTLLEQVKDIFTPVFDAKGLTLELHIDGDIKVYSDADRVTQIVSNLLSNAEKYAADGKRVELYAQQDGERVYLGVRDFGKGLPERELRVIFQPFYRVKSSITEGVSGTGIGLTIAKQLAESLSGTLRAENREPGMAFILTLPKQGAEA</sequence>
<keyword evidence="4 9" id="KW-0808">Transferase</keyword>
<dbReference type="InterPro" id="IPR003594">
    <property type="entry name" value="HATPase_dom"/>
</dbReference>
<dbReference type="PRINTS" id="PR00344">
    <property type="entry name" value="BCTRLSENSOR"/>
</dbReference>
<organism evidence="9 10">
    <name type="scientific">Leminorella richardii</name>
    <dbReference type="NCBI Taxonomy" id="158841"/>
    <lineage>
        <taxon>Bacteria</taxon>
        <taxon>Pseudomonadati</taxon>
        <taxon>Pseudomonadota</taxon>
        <taxon>Gammaproteobacteria</taxon>
        <taxon>Enterobacterales</taxon>
        <taxon>Budviciaceae</taxon>
        <taxon>Leminorella</taxon>
    </lineage>
</organism>
<keyword evidence="7" id="KW-0472">Membrane</keyword>
<dbReference type="InterPro" id="IPR050351">
    <property type="entry name" value="BphY/WalK/GraS-like"/>
</dbReference>
<evidence type="ECO:0000256" key="6">
    <source>
        <dbReference type="ARBA" id="ARBA00023012"/>
    </source>
</evidence>
<dbReference type="InterPro" id="IPR036890">
    <property type="entry name" value="HATPase_C_sf"/>
</dbReference>
<keyword evidence="3" id="KW-0597">Phosphoprotein</keyword>
<evidence type="ECO:0000259" key="8">
    <source>
        <dbReference type="PROSITE" id="PS50109"/>
    </source>
</evidence>
<protein>
    <recommendedName>
        <fullName evidence="2">histidine kinase</fullName>
        <ecNumber evidence="2">2.7.13.3</ecNumber>
    </recommendedName>
</protein>
<dbReference type="EC" id="2.7.13.3" evidence="2"/>
<dbReference type="EMBL" id="LS483470">
    <property type="protein sequence ID" value="SQI38509.1"/>
    <property type="molecule type" value="Genomic_DNA"/>
</dbReference>
<accession>A0A2X4UII7</accession>
<feature type="domain" description="Histidine kinase" evidence="8">
    <location>
        <begin position="288"/>
        <end position="500"/>
    </location>
</feature>
<dbReference type="InterPro" id="IPR036097">
    <property type="entry name" value="HisK_dim/P_sf"/>
</dbReference>
<keyword evidence="7" id="KW-1133">Transmembrane helix</keyword>
<feature type="transmembrane region" description="Helical" evidence="7">
    <location>
        <begin position="7"/>
        <end position="29"/>
    </location>
</feature>
<dbReference type="SMART" id="SM00388">
    <property type="entry name" value="HisKA"/>
    <property type="match status" value="1"/>
</dbReference>
<dbReference type="GO" id="GO:0000155">
    <property type="term" value="F:phosphorelay sensor kinase activity"/>
    <property type="evidence" value="ECO:0007669"/>
    <property type="project" value="InterPro"/>
</dbReference>
<dbReference type="SUPFAM" id="SSF55874">
    <property type="entry name" value="ATPase domain of HSP90 chaperone/DNA topoisomerase II/histidine kinase"/>
    <property type="match status" value="1"/>
</dbReference>
<keyword evidence="5 9" id="KW-0418">Kinase</keyword>
<keyword evidence="10" id="KW-1185">Reference proteome</keyword>
<dbReference type="PANTHER" id="PTHR45453">
    <property type="entry name" value="PHOSPHATE REGULON SENSOR PROTEIN PHOR"/>
    <property type="match status" value="1"/>
</dbReference>
<dbReference type="SUPFAM" id="SSF47384">
    <property type="entry name" value="Homodimeric domain of signal transducing histidine kinase"/>
    <property type="match status" value="1"/>
</dbReference>
<dbReference type="CDD" id="cd00082">
    <property type="entry name" value="HisKA"/>
    <property type="match status" value="1"/>
</dbReference>
<evidence type="ECO:0000256" key="7">
    <source>
        <dbReference type="SAM" id="Phobius"/>
    </source>
</evidence>
<dbReference type="SMART" id="SM00387">
    <property type="entry name" value="HATPase_c"/>
    <property type="match status" value="1"/>
</dbReference>
<dbReference type="PROSITE" id="PS50109">
    <property type="entry name" value="HIS_KIN"/>
    <property type="match status" value="1"/>
</dbReference>
<comment type="catalytic activity">
    <reaction evidence="1">
        <text>ATP + protein L-histidine = ADP + protein N-phospho-L-histidine.</text>
        <dbReference type="EC" id="2.7.13.3"/>
    </reaction>
</comment>
<dbReference type="GO" id="GO:0016036">
    <property type="term" value="P:cellular response to phosphate starvation"/>
    <property type="evidence" value="ECO:0007669"/>
    <property type="project" value="TreeGrafter"/>
</dbReference>
<dbReference type="GO" id="GO:0004721">
    <property type="term" value="F:phosphoprotein phosphatase activity"/>
    <property type="evidence" value="ECO:0007669"/>
    <property type="project" value="TreeGrafter"/>
</dbReference>
<keyword evidence="7" id="KW-0812">Transmembrane</keyword>
<dbReference type="OrthoDB" id="9804645at2"/>
<dbReference type="PANTHER" id="PTHR45453:SF1">
    <property type="entry name" value="PHOSPHATE REGULON SENSOR PROTEIN PHOR"/>
    <property type="match status" value="1"/>
</dbReference>
<evidence type="ECO:0000256" key="5">
    <source>
        <dbReference type="ARBA" id="ARBA00022777"/>
    </source>
</evidence>
<evidence type="ECO:0000313" key="10">
    <source>
        <dbReference type="Proteomes" id="UP000249005"/>
    </source>
</evidence>
<dbReference type="AlphaFoldDB" id="A0A2X4UII7"/>
<reference evidence="9 10" key="1">
    <citation type="submission" date="2018-06" db="EMBL/GenBank/DDBJ databases">
        <authorList>
            <consortium name="Pathogen Informatics"/>
            <person name="Doyle S."/>
        </authorList>
    </citation>
    <scope>NUCLEOTIDE SEQUENCE [LARGE SCALE GENOMIC DNA]</scope>
    <source>
        <strain evidence="9 10">NCTC12151</strain>
    </source>
</reference>
<dbReference type="GO" id="GO:0005886">
    <property type="term" value="C:plasma membrane"/>
    <property type="evidence" value="ECO:0007669"/>
    <property type="project" value="TreeGrafter"/>
</dbReference>
<dbReference type="KEGG" id="lri:NCTC12151_01184"/>
<dbReference type="FunFam" id="1.10.287.130:FF:000001">
    <property type="entry name" value="Two-component sensor histidine kinase"/>
    <property type="match status" value="1"/>
</dbReference>
<keyword evidence="6" id="KW-0902">Two-component regulatory system</keyword>
<evidence type="ECO:0000256" key="3">
    <source>
        <dbReference type="ARBA" id="ARBA00022553"/>
    </source>
</evidence>
<dbReference type="Gene3D" id="1.10.287.130">
    <property type="match status" value="1"/>
</dbReference>
<feature type="transmembrane region" description="Helical" evidence="7">
    <location>
        <begin position="245"/>
        <end position="269"/>
    </location>
</feature>
<gene>
    <name evidence="9" type="primary">yycG</name>
    <name evidence="9" type="ORF">NCTC12151_01184</name>
</gene>
<dbReference type="RefSeq" id="WP_111739721.1">
    <property type="nucleotide sequence ID" value="NZ_LR698987.1"/>
</dbReference>
<dbReference type="Pfam" id="PF00512">
    <property type="entry name" value="HisKA"/>
    <property type="match status" value="1"/>
</dbReference>
<name>A0A2X4UII7_9GAMM</name>
<dbReference type="Proteomes" id="UP000249005">
    <property type="component" value="Chromosome 1"/>
</dbReference>
<dbReference type="InterPro" id="IPR003661">
    <property type="entry name" value="HisK_dim/P_dom"/>
</dbReference>
<dbReference type="InterPro" id="IPR004358">
    <property type="entry name" value="Sig_transdc_His_kin-like_C"/>
</dbReference>
<evidence type="ECO:0000256" key="4">
    <source>
        <dbReference type="ARBA" id="ARBA00022679"/>
    </source>
</evidence>
<evidence type="ECO:0000256" key="1">
    <source>
        <dbReference type="ARBA" id="ARBA00000085"/>
    </source>
</evidence>
<evidence type="ECO:0000256" key="2">
    <source>
        <dbReference type="ARBA" id="ARBA00012438"/>
    </source>
</evidence>